<evidence type="ECO:0000313" key="7">
    <source>
        <dbReference type="Proteomes" id="UP000442533"/>
    </source>
</evidence>
<evidence type="ECO:0000256" key="3">
    <source>
        <dbReference type="ARBA" id="ARBA00023004"/>
    </source>
</evidence>
<dbReference type="PIRSF" id="PIRSF009180">
    <property type="entry name" value="UCP009180"/>
    <property type="match status" value="1"/>
</dbReference>
<dbReference type="InterPro" id="IPR052950">
    <property type="entry name" value="CISD"/>
</dbReference>
<dbReference type="SMART" id="SM00704">
    <property type="entry name" value="ZnF_CDGSH"/>
    <property type="match status" value="2"/>
</dbReference>
<evidence type="ECO:0000256" key="4">
    <source>
        <dbReference type="ARBA" id="ARBA00023014"/>
    </source>
</evidence>
<keyword evidence="3" id="KW-0408">Iron</keyword>
<evidence type="ECO:0000259" key="5">
    <source>
        <dbReference type="SMART" id="SM00704"/>
    </source>
</evidence>
<dbReference type="GO" id="GO:0046872">
    <property type="term" value="F:metal ion binding"/>
    <property type="evidence" value="ECO:0007669"/>
    <property type="project" value="UniProtKB-KW"/>
</dbReference>
<proteinExistence type="predicted"/>
<keyword evidence="4" id="KW-0411">Iron-sulfur</keyword>
<dbReference type="Gene3D" id="3.40.5.90">
    <property type="entry name" value="CDGSH iron-sulfur domain, mitoNEET-type"/>
    <property type="match status" value="2"/>
</dbReference>
<reference evidence="6 7" key="1">
    <citation type="submission" date="2019-11" db="EMBL/GenBank/DDBJ databases">
        <authorList>
            <person name="Dong K."/>
        </authorList>
    </citation>
    <scope>NUCLEOTIDE SEQUENCE [LARGE SCALE GENOMIC DNA]</scope>
    <source>
        <strain evidence="6 7">JCM 17370</strain>
    </source>
</reference>
<comment type="caution">
    <text evidence="6">The sequence shown here is derived from an EMBL/GenBank/DDBJ whole genome shotgun (WGS) entry which is preliminary data.</text>
</comment>
<evidence type="ECO:0000256" key="2">
    <source>
        <dbReference type="ARBA" id="ARBA00022723"/>
    </source>
</evidence>
<keyword evidence="7" id="KW-1185">Reference proteome</keyword>
<keyword evidence="1" id="KW-0001">2Fe-2S</keyword>
<dbReference type="GO" id="GO:0051537">
    <property type="term" value="F:2 iron, 2 sulfur cluster binding"/>
    <property type="evidence" value="ECO:0007669"/>
    <property type="project" value="UniProtKB-KW"/>
</dbReference>
<feature type="domain" description="Iron-binding zinc finger CDGSH type" evidence="5">
    <location>
        <begin position="191"/>
        <end position="228"/>
    </location>
</feature>
<dbReference type="Proteomes" id="UP000442533">
    <property type="component" value="Unassembled WGS sequence"/>
</dbReference>
<dbReference type="OrthoDB" id="9795032at2"/>
<dbReference type="RefSeq" id="WP_155066163.1">
    <property type="nucleotide sequence ID" value="NZ_WMIF01000064.1"/>
</dbReference>
<dbReference type="InterPro" id="IPR010693">
    <property type="entry name" value="Divergent_4Fe-4S_mono-cluster"/>
</dbReference>
<dbReference type="PANTHER" id="PTHR46491:SF3">
    <property type="entry name" value="CDGSH IRON-SULFUR DOMAIN-CONTAINING PROTEIN 3, MITOCHONDRIAL"/>
    <property type="match status" value="1"/>
</dbReference>
<accession>A0A844HA32</accession>
<keyword evidence="2" id="KW-0479">Metal-binding</keyword>
<protein>
    <submittedName>
        <fullName evidence="6">Iron-binding protein</fullName>
    </submittedName>
</protein>
<dbReference type="GO" id="GO:0005737">
    <property type="term" value="C:cytoplasm"/>
    <property type="evidence" value="ECO:0007669"/>
    <property type="project" value="UniProtKB-ARBA"/>
</dbReference>
<evidence type="ECO:0000256" key="1">
    <source>
        <dbReference type="ARBA" id="ARBA00022714"/>
    </source>
</evidence>
<dbReference type="AlphaFoldDB" id="A0A844HA32"/>
<dbReference type="InterPro" id="IPR018967">
    <property type="entry name" value="FeS-contain_CDGSH-typ"/>
</dbReference>
<dbReference type="InterPro" id="IPR016548">
    <property type="entry name" value="UCP009180"/>
</dbReference>
<dbReference type="Pfam" id="PF06902">
    <property type="entry name" value="Fer4_19"/>
    <property type="match status" value="1"/>
</dbReference>
<name>A0A844HA32_9RHOB</name>
<dbReference type="Pfam" id="PF09360">
    <property type="entry name" value="zf-CDGSH"/>
    <property type="match status" value="2"/>
</dbReference>
<sequence>MSDDPVNFRIKVTKNGPYRVSGQPHTRLRRMVAGSDGNPVSYQDGAEMQMPAAAYLCRCGHSAKKPFCDGSHARVGFDGTETAGGEVYGDMARTFEGPELSFTDAKPLCARARFCDVKGTVWEQYAQTDDPTVAADFVQEIQMCPSGRLRAVRNADRAVLEPALAPGIGILKDEGKACSGPLQIEGGIVVESADGEVYEHRNRMTLCRCGASKNKPFCDGSHIGIDFQDGL</sequence>
<dbReference type="InterPro" id="IPR042216">
    <property type="entry name" value="MitoNEET_CISD"/>
</dbReference>
<evidence type="ECO:0000313" key="6">
    <source>
        <dbReference type="EMBL" id="MTH36673.1"/>
    </source>
</evidence>
<feature type="domain" description="Iron-binding zinc finger CDGSH type" evidence="5">
    <location>
        <begin position="43"/>
        <end position="78"/>
    </location>
</feature>
<dbReference type="PANTHER" id="PTHR46491">
    <property type="entry name" value="CDGSH IRON SULFUR DOMAIN PROTEIN HOMOLOG"/>
    <property type="match status" value="1"/>
</dbReference>
<organism evidence="6 7">
    <name type="scientific">Paracoccus limosus</name>
    <dbReference type="NCBI Taxonomy" id="913252"/>
    <lineage>
        <taxon>Bacteria</taxon>
        <taxon>Pseudomonadati</taxon>
        <taxon>Pseudomonadota</taxon>
        <taxon>Alphaproteobacteria</taxon>
        <taxon>Rhodobacterales</taxon>
        <taxon>Paracoccaceae</taxon>
        <taxon>Paracoccus</taxon>
    </lineage>
</organism>
<dbReference type="EMBL" id="WMIF01000064">
    <property type="protein sequence ID" value="MTH36673.1"/>
    <property type="molecule type" value="Genomic_DNA"/>
</dbReference>
<gene>
    <name evidence="6" type="ORF">GL279_19065</name>
</gene>